<dbReference type="InterPro" id="IPR004776">
    <property type="entry name" value="Mem_transp_PIN-like"/>
</dbReference>
<reference evidence="10 20" key="7">
    <citation type="submission" date="2019-11" db="EMBL/GenBank/DDBJ databases">
        <title>Genomes of ocular Pseudomonas aeruginosa isolates.</title>
        <authorList>
            <person name="Khan M."/>
            <person name="Rice S.A."/>
            <person name="Willcox M.D.P."/>
            <person name="Stapleton F."/>
        </authorList>
    </citation>
    <scope>NUCLEOTIDE SEQUENCE [LARGE SCALE GENOMIC DNA]</scope>
    <source>
        <strain evidence="10 20">PA221</strain>
    </source>
</reference>
<dbReference type="Proteomes" id="UP001297540">
    <property type="component" value="Chromosome"/>
</dbReference>
<evidence type="ECO:0000313" key="19">
    <source>
        <dbReference type="Proteomes" id="UP000284767"/>
    </source>
</evidence>
<feature type="transmembrane region" description="Helical" evidence="8">
    <location>
        <begin position="182"/>
        <end position="202"/>
    </location>
</feature>
<evidence type="ECO:0000313" key="17">
    <source>
        <dbReference type="Proteomes" id="UP000194857"/>
    </source>
</evidence>
<accession>A0A069Q892</accession>
<reference evidence="9" key="2">
    <citation type="submission" date="2015-06" db="EMBL/GenBank/DDBJ databases">
        <authorList>
            <person name="Radhakrishnan R."/>
            <person name="Underwood A."/>
            <person name="Al-Shahib A."/>
        </authorList>
    </citation>
    <scope>NUCLEOTIDE SEQUENCE</scope>
    <source>
        <strain evidence="9">P19_London_7_VIM_2_05_10</strain>
    </source>
</reference>
<dbReference type="AlphaFoldDB" id="A0A069Q892"/>
<dbReference type="EMBL" id="NFFZ01000022">
    <property type="protein sequence ID" value="OTI56354.1"/>
    <property type="molecule type" value="Genomic_DNA"/>
</dbReference>
<dbReference type="Proteomes" id="UP000194857">
    <property type="component" value="Unassembled WGS sequence"/>
</dbReference>
<dbReference type="EMBL" id="WXZT01000014">
    <property type="protein sequence ID" value="MZZ14641.1"/>
    <property type="molecule type" value="Genomic_DNA"/>
</dbReference>
<dbReference type="SMR" id="A0A069Q892"/>
<keyword evidence="4" id="KW-1003">Cell membrane</keyword>
<evidence type="ECO:0000313" key="16">
    <source>
        <dbReference type="Proteomes" id="UP000045039"/>
    </source>
</evidence>
<organism evidence="13 18">
    <name type="scientific">Pseudomonas aeruginosa</name>
    <dbReference type="NCBI Taxonomy" id="287"/>
    <lineage>
        <taxon>Bacteria</taxon>
        <taxon>Pseudomonadati</taxon>
        <taxon>Pseudomonadota</taxon>
        <taxon>Gammaproteobacteria</taxon>
        <taxon>Pseudomonadales</taxon>
        <taxon>Pseudomonadaceae</taxon>
        <taxon>Pseudomonas</taxon>
    </lineage>
</organism>
<dbReference type="GO" id="GO:0055085">
    <property type="term" value="P:transmembrane transport"/>
    <property type="evidence" value="ECO:0007669"/>
    <property type="project" value="InterPro"/>
</dbReference>
<dbReference type="EMBL" id="CVVU01000202">
    <property type="protein sequence ID" value="CRP01050.1"/>
    <property type="molecule type" value="Genomic_DNA"/>
</dbReference>
<evidence type="ECO:0000313" key="12">
    <source>
        <dbReference type="EMBL" id="OTI56354.1"/>
    </source>
</evidence>
<feature type="transmembrane region" description="Helical" evidence="8">
    <location>
        <begin position="37"/>
        <end position="54"/>
    </location>
</feature>
<feature type="transmembrane region" description="Helical" evidence="8">
    <location>
        <begin position="150"/>
        <end position="170"/>
    </location>
</feature>
<evidence type="ECO:0000313" key="13">
    <source>
        <dbReference type="EMBL" id="RMS45801.1"/>
    </source>
</evidence>
<dbReference type="KEGG" id="paeb:NCGM1900_4830"/>
<feature type="transmembrane region" description="Helical" evidence="8">
    <location>
        <begin position="121"/>
        <end position="143"/>
    </location>
</feature>
<dbReference type="RefSeq" id="WP_003087746.1">
    <property type="nucleotide sequence ID" value="NZ_AP014622.1"/>
</dbReference>
<dbReference type="PANTHER" id="PTHR36838">
    <property type="entry name" value="AUXIN EFFLUX CARRIER FAMILY PROTEIN"/>
    <property type="match status" value="1"/>
</dbReference>
<evidence type="ECO:0000256" key="2">
    <source>
        <dbReference type="ARBA" id="ARBA00010145"/>
    </source>
</evidence>
<feature type="transmembrane region" description="Helical" evidence="8">
    <location>
        <begin position="214"/>
        <end position="234"/>
    </location>
</feature>
<proteinExistence type="inferred from homology"/>
<dbReference type="Proteomes" id="UP000270834">
    <property type="component" value="Unassembled WGS sequence"/>
</dbReference>
<evidence type="ECO:0000313" key="9">
    <source>
        <dbReference type="EMBL" id="CRP01050.1"/>
    </source>
</evidence>
<dbReference type="Gene3D" id="1.20.1530.20">
    <property type="match status" value="2"/>
</dbReference>
<dbReference type="Proteomes" id="UP000284767">
    <property type="component" value="Unassembled WGS sequence"/>
</dbReference>
<sequence length="295" mass="31916">MLAELFAVMAPVLFGAGVGYVWVRLGHAYPTEFVSRIVFNIGSPCLILATLAHTRVDLHSFGRMALASALICVCMAALGWAAARLGRQEWQVLVPAYSFPNVGNMGLPVCLYAFGEAGMTLAVAFYLIMSIGNFSLGVFWMSGERSWRSLLGNPILLSVLLALLLMGLDLQLPRWMANTVDLMAGLTIPLMLITLGVSLASIRPRQLGNGFFYGGLRLLLGALVGWSVALALQLPPLAQGVLVVQSSMPVAVFNYLYALRGNRSPDQVASLVLCSTLLSFAFIPLLLTWWLPALR</sequence>
<evidence type="ECO:0000313" key="10">
    <source>
        <dbReference type="EMBL" id="MUI33540.1"/>
    </source>
</evidence>
<keyword evidence="7 8" id="KW-0472">Membrane</keyword>
<feature type="transmembrane region" description="Helical" evidence="8">
    <location>
        <begin position="271"/>
        <end position="291"/>
    </location>
</feature>
<reference evidence="15" key="10">
    <citation type="submission" date="2023-10" db="EMBL/GenBank/DDBJ databases">
        <title>Pathogen: clinical or host-associated sample.</title>
        <authorList>
            <person name="Hergert J."/>
            <person name="Casey R."/>
            <person name="Wagner J."/>
            <person name="Young E.L."/>
            <person name="Oakeson K.F."/>
        </authorList>
    </citation>
    <scope>NUCLEOTIDE SEQUENCE</scope>
    <source>
        <strain evidence="15">2021CK-01020</strain>
    </source>
</reference>
<dbReference type="Proteomes" id="UP000045039">
    <property type="component" value="Unassembled WGS sequence"/>
</dbReference>
<gene>
    <name evidence="13" type="ORF">ALP65_01725</name>
    <name evidence="12" type="ORF">CAZ10_30030</name>
    <name evidence="10" type="ORF">GNQ48_00875</name>
    <name evidence="11" type="ORF">GUL26_20555</name>
    <name evidence="14" type="ORF">IPC1295_05430</name>
    <name evidence="15" type="ORF">L4V69_22065</name>
    <name evidence="9" type="ORF">PAERUG_P19_London_7_VIM_2_05_10_03140</name>
</gene>
<dbReference type="eggNOG" id="COG0679">
    <property type="taxonomic scope" value="Bacteria"/>
</dbReference>
<comment type="similarity">
    <text evidence="2">Belongs to the auxin efflux carrier (TC 2.A.69) family.</text>
</comment>
<reference evidence="11" key="8">
    <citation type="submission" date="2020-01" db="EMBL/GenBank/DDBJ databases">
        <title>Bacteria Cultured from War Wounds Associated with the Conflict in Eastern Ukraine.</title>
        <authorList>
            <person name="Snesrud E."/>
            <person name="Galac M.R."/>
            <person name="Mc Gann P."/>
            <person name="Valentine K."/>
            <person name="Viacheslav K."/>
        </authorList>
    </citation>
    <scope>NUCLEOTIDE SEQUENCE</scope>
    <source>
        <strain evidence="11">VNMU148</strain>
    </source>
</reference>
<reference evidence="16" key="1">
    <citation type="submission" date="2015-06" db="EMBL/GenBank/DDBJ databases">
        <authorList>
            <person name="Radhakrishnan Rajesh"/>
            <person name="Underwood Anthony"/>
            <person name="Al-Shahib Ali"/>
        </authorList>
    </citation>
    <scope>NUCLEOTIDE SEQUENCE [LARGE SCALE GENOMIC DNA]</scope>
    <source>
        <strain evidence="16">P19_London_7_VIM_2_05_10</strain>
    </source>
</reference>
<dbReference type="InterPro" id="IPR038770">
    <property type="entry name" value="Na+/solute_symporter_sf"/>
</dbReference>
<reference evidence="15" key="9">
    <citation type="submission" date="2023-06" db="EMBL/GenBank/DDBJ databases">
        <authorList>
            <consortium name="Clinical and Environmental Microbiology Branch: Whole genome sequencing antimicrobial resistance pathogens in the healthcare setting"/>
        </authorList>
    </citation>
    <scope>NUCLEOTIDE SEQUENCE</scope>
    <source>
        <strain evidence="15">2021CK-01020</strain>
    </source>
</reference>
<evidence type="ECO:0000313" key="14">
    <source>
        <dbReference type="EMBL" id="RPM21708.1"/>
    </source>
</evidence>
<evidence type="ECO:0000256" key="7">
    <source>
        <dbReference type="ARBA" id="ARBA00023136"/>
    </source>
</evidence>
<keyword evidence="5 8" id="KW-0812">Transmembrane</keyword>
<reference evidence="13 18" key="5">
    <citation type="submission" date="2018-08" db="EMBL/GenBank/DDBJ databases">
        <title>Recombination of ecologically and evolutionarily significant loci maintains genetic cohesion in the Pseudomonas syringae species complex.</title>
        <authorList>
            <person name="Dillon M."/>
            <person name="Thakur S."/>
            <person name="Almeida R.N.D."/>
            <person name="Weir B.S."/>
            <person name="Guttman D.S."/>
        </authorList>
    </citation>
    <scope>NUCLEOTIDE SEQUENCE [LARGE SCALE GENOMIC DNA]</scope>
    <source>
        <strain evidence="13 18">ICMP 7846</strain>
    </source>
</reference>
<dbReference type="PANTHER" id="PTHR36838:SF1">
    <property type="entry name" value="SLR1864 PROTEIN"/>
    <property type="match status" value="1"/>
</dbReference>
<evidence type="ECO:0000256" key="6">
    <source>
        <dbReference type="ARBA" id="ARBA00022989"/>
    </source>
</evidence>
<evidence type="ECO:0000256" key="1">
    <source>
        <dbReference type="ARBA" id="ARBA00004651"/>
    </source>
</evidence>
<evidence type="ECO:0000313" key="20">
    <source>
        <dbReference type="Proteomes" id="UP000433532"/>
    </source>
</evidence>
<dbReference type="Proteomes" id="UP000433532">
    <property type="component" value="Unassembled WGS sequence"/>
</dbReference>
<evidence type="ECO:0000313" key="15">
    <source>
        <dbReference type="EMBL" id="WOS75188.1"/>
    </source>
</evidence>
<keyword evidence="3" id="KW-0813">Transport</keyword>
<name>A0A069Q892_PSEAI</name>
<dbReference type="EMBL" id="RBSQ01001292">
    <property type="protein sequence ID" value="RMS45801.1"/>
    <property type="molecule type" value="Genomic_DNA"/>
</dbReference>
<dbReference type="EMBL" id="NSNE01000002">
    <property type="protein sequence ID" value="RPM21708.1"/>
    <property type="molecule type" value="Genomic_DNA"/>
</dbReference>
<evidence type="ECO:0000313" key="11">
    <source>
        <dbReference type="EMBL" id="MZZ14641.1"/>
    </source>
</evidence>
<dbReference type="OMA" id="PHMFRNS"/>
<evidence type="ECO:0000256" key="3">
    <source>
        <dbReference type="ARBA" id="ARBA00022448"/>
    </source>
</evidence>
<dbReference type="Pfam" id="PF03547">
    <property type="entry name" value="Mem_trans"/>
    <property type="match status" value="1"/>
</dbReference>
<comment type="subcellular location">
    <subcellularLocation>
        <location evidence="1">Cell membrane</location>
        <topology evidence="1">Multi-pass membrane protein</topology>
    </subcellularLocation>
</comment>
<protein>
    <submittedName>
        <fullName evidence="10 12">Transporter</fullName>
    </submittedName>
    <submittedName>
        <fullName evidence="9">Membrane transport protein</fullName>
    </submittedName>
</protein>
<accession>A0A1S1BZN6</accession>
<reference evidence="12 17" key="3">
    <citation type="submission" date="2017-05" db="EMBL/GenBank/DDBJ databases">
        <authorList>
            <person name="Song R."/>
            <person name="Chenine A.L."/>
            <person name="Ruprecht R.M."/>
        </authorList>
    </citation>
    <scope>NUCLEOTIDE SEQUENCE [LARGE SCALE GENOMIC DNA]</scope>
    <source>
        <strain evidence="12 17">S567_C10_BS</strain>
    </source>
</reference>
<dbReference type="EMBL" id="CP136986">
    <property type="protein sequence ID" value="WOS75188.1"/>
    <property type="molecule type" value="Genomic_DNA"/>
</dbReference>
<dbReference type="Proteomes" id="UP000644192">
    <property type="component" value="Unassembled WGS sequence"/>
</dbReference>
<evidence type="ECO:0000313" key="18">
    <source>
        <dbReference type="Proteomes" id="UP000270834"/>
    </source>
</evidence>
<feature type="transmembrane region" description="Helical" evidence="8">
    <location>
        <begin position="6"/>
        <end position="25"/>
    </location>
</feature>
<feature type="transmembrane region" description="Helical" evidence="8">
    <location>
        <begin position="60"/>
        <end position="82"/>
    </location>
</feature>
<reference evidence="14 19" key="6">
    <citation type="submission" date="2019-01" db="EMBL/GenBank/DDBJ databases">
        <title>The Pseudomonas aeruginosa pan-genome provides new insights on its population structure, horizontal gene transfer and pathogenicity.</title>
        <authorList>
            <person name="Freschi L."/>
            <person name="Vincent A.T."/>
            <person name="Jeukens J."/>
            <person name="Emond-Rheault J.-G."/>
            <person name="Kukavica-Ibrulj I."/>
            <person name="Dupont M.-J."/>
            <person name="Charette S.J."/>
            <person name="Boyle B."/>
            <person name="Levesque R.C."/>
        </authorList>
    </citation>
    <scope>NUCLEOTIDE SEQUENCE [LARGE SCALE GENOMIC DNA]</scope>
    <source>
        <strain evidence="14 19">PA-W36</strain>
    </source>
</reference>
<reference evidence="14 19" key="4">
    <citation type="submission" date="2017-08" db="EMBL/GenBank/DDBJ databases">
        <authorList>
            <person name="Feschi L."/>
            <person name="Jeukens J."/>
            <person name="Emond-Rheault J.-G."/>
            <person name="Kukavica-Ibrulj I."/>
            <person name="Boyle B."/>
            <person name="Levesque R.C."/>
        </authorList>
    </citation>
    <scope>NUCLEOTIDE SEQUENCE [LARGE SCALE GENOMIC DNA]</scope>
    <source>
        <strain evidence="14 19">PA-W36</strain>
    </source>
</reference>
<dbReference type="EMBL" id="WOAD01000001">
    <property type="protein sequence ID" value="MUI33540.1"/>
    <property type="molecule type" value="Genomic_DNA"/>
</dbReference>
<dbReference type="GO" id="GO:0005886">
    <property type="term" value="C:plasma membrane"/>
    <property type="evidence" value="ECO:0007669"/>
    <property type="project" value="UniProtKB-SubCell"/>
</dbReference>
<evidence type="ECO:0000256" key="5">
    <source>
        <dbReference type="ARBA" id="ARBA00022692"/>
    </source>
</evidence>
<feature type="transmembrane region" description="Helical" evidence="8">
    <location>
        <begin position="240"/>
        <end position="259"/>
    </location>
</feature>
<feature type="transmembrane region" description="Helical" evidence="8">
    <location>
        <begin position="94"/>
        <end position="115"/>
    </location>
</feature>
<evidence type="ECO:0000256" key="4">
    <source>
        <dbReference type="ARBA" id="ARBA00022475"/>
    </source>
</evidence>
<evidence type="ECO:0000256" key="8">
    <source>
        <dbReference type="SAM" id="Phobius"/>
    </source>
</evidence>
<keyword evidence="6 8" id="KW-1133">Transmembrane helix</keyword>